<evidence type="ECO:0000313" key="1">
    <source>
        <dbReference type="Proteomes" id="UP000818029"/>
    </source>
</evidence>
<dbReference type="GeneID" id="107956155"/>
<dbReference type="Proteomes" id="UP000818029">
    <property type="component" value="Chromosome D07"/>
</dbReference>
<dbReference type="AlphaFoldDB" id="A0A1U8PAR1"/>
<sequence>MATTPLLNILIENKLNENNYIEWKRNLIIVLSCEKLKTVLDTNYPPATQVEARKRWEEFDEIAHCYMLASVTNILYKQLESCKNAKAILDKLEDIFEGQAALNQ</sequence>
<dbReference type="OrthoDB" id="1920930at2759"/>
<proteinExistence type="predicted"/>
<protein>
    <recommendedName>
        <fullName evidence="3">Retrotransposon Copia-like N-terminal domain-containing protein</fullName>
    </recommendedName>
</protein>
<gene>
    <name evidence="2" type="primary">LOC107956155</name>
</gene>
<reference evidence="1" key="1">
    <citation type="journal article" date="2020" name="Nat. Genet.">
        <title>Genomic diversifications of five Gossypium allopolyploid species and their impact on cotton improvement.</title>
        <authorList>
            <person name="Chen Z.J."/>
            <person name="Sreedasyam A."/>
            <person name="Ando A."/>
            <person name="Song Q."/>
            <person name="De Santiago L.M."/>
            <person name="Hulse-Kemp A.M."/>
            <person name="Ding M."/>
            <person name="Ye W."/>
            <person name="Kirkbride R.C."/>
            <person name="Jenkins J."/>
            <person name="Plott C."/>
            <person name="Lovell J."/>
            <person name="Lin Y.M."/>
            <person name="Vaughn R."/>
            <person name="Liu B."/>
            <person name="Simpson S."/>
            <person name="Scheffler B.E."/>
            <person name="Wen L."/>
            <person name="Saski C.A."/>
            <person name="Grover C.E."/>
            <person name="Hu G."/>
            <person name="Conover J.L."/>
            <person name="Carlson J.W."/>
            <person name="Shu S."/>
            <person name="Boston L.B."/>
            <person name="Williams M."/>
            <person name="Peterson D.G."/>
            <person name="McGee K."/>
            <person name="Jones D.C."/>
            <person name="Wendel J.F."/>
            <person name="Stelly D.M."/>
            <person name="Grimwood J."/>
            <person name="Schmutz J."/>
        </authorList>
    </citation>
    <scope>NUCLEOTIDE SEQUENCE [LARGE SCALE GENOMIC DNA]</scope>
    <source>
        <strain evidence="1">cv. TM-1</strain>
    </source>
</reference>
<evidence type="ECO:0008006" key="3">
    <source>
        <dbReference type="Google" id="ProtNLM"/>
    </source>
</evidence>
<reference evidence="2" key="2">
    <citation type="submission" date="2025-08" db="UniProtKB">
        <authorList>
            <consortium name="RefSeq"/>
        </authorList>
    </citation>
    <scope>IDENTIFICATION</scope>
</reference>
<evidence type="ECO:0000313" key="2">
    <source>
        <dbReference type="RefSeq" id="XP_016747378.1"/>
    </source>
</evidence>
<organism evidence="1 2">
    <name type="scientific">Gossypium hirsutum</name>
    <name type="common">Upland cotton</name>
    <name type="synonym">Gossypium mexicanum</name>
    <dbReference type="NCBI Taxonomy" id="3635"/>
    <lineage>
        <taxon>Eukaryota</taxon>
        <taxon>Viridiplantae</taxon>
        <taxon>Streptophyta</taxon>
        <taxon>Embryophyta</taxon>
        <taxon>Tracheophyta</taxon>
        <taxon>Spermatophyta</taxon>
        <taxon>Magnoliopsida</taxon>
        <taxon>eudicotyledons</taxon>
        <taxon>Gunneridae</taxon>
        <taxon>Pentapetalae</taxon>
        <taxon>rosids</taxon>
        <taxon>malvids</taxon>
        <taxon>Malvales</taxon>
        <taxon>Malvaceae</taxon>
        <taxon>Malvoideae</taxon>
        <taxon>Gossypium</taxon>
    </lineage>
</organism>
<keyword evidence="1" id="KW-1185">Reference proteome</keyword>
<dbReference type="RefSeq" id="XP_016747378.1">
    <property type="nucleotide sequence ID" value="XM_016891889.1"/>
</dbReference>
<dbReference type="Pfam" id="PF14223">
    <property type="entry name" value="Retrotran_gag_2"/>
    <property type="match status" value="1"/>
</dbReference>
<accession>A0A1U8PAR1</accession>
<dbReference type="PaxDb" id="3635-A0A1U8PAR1"/>
<dbReference type="KEGG" id="ghi:107956155"/>
<name>A0A1U8PAR1_GOSHI</name>